<evidence type="ECO:0000259" key="2">
    <source>
        <dbReference type="PROSITE" id="PS50113"/>
    </source>
</evidence>
<name>A0A7H0HKC8_9BURK</name>
<evidence type="ECO:0000313" key="4">
    <source>
        <dbReference type="EMBL" id="QNP60994.1"/>
    </source>
</evidence>
<dbReference type="SUPFAM" id="SSF55785">
    <property type="entry name" value="PYP-like sensor domain (PAS domain)"/>
    <property type="match status" value="1"/>
</dbReference>
<dbReference type="InterPro" id="IPR000014">
    <property type="entry name" value="PAS"/>
</dbReference>
<organism evidence="4 5">
    <name type="scientific">Paenacidovorax monticola</name>
    <dbReference type="NCBI Taxonomy" id="1926868"/>
    <lineage>
        <taxon>Bacteria</taxon>
        <taxon>Pseudomonadati</taxon>
        <taxon>Pseudomonadota</taxon>
        <taxon>Betaproteobacteria</taxon>
        <taxon>Burkholderiales</taxon>
        <taxon>Comamonadaceae</taxon>
        <taxon>Paenacidovorax</taxon>
    </lineage>
</organism>
<dbReference type="EMBL" id="CP060790">
    <property type="protein sequence ID" value="QNP60994.1"/>
    <property type="molecule type" value="Genomic_DNA"/>
</dbReference>
<dbReference type="RefSeq" id="WP_187737971.1">
    <property type="nucleotide sequence ID" value="NZ_CP060790.1"/>
</dbReference>
<accession>A0A7H0HKC8</accession>
<proteinExistence type="predicted"/>
<dbReference type="AlphaFoldDB" id="A0A7H0HKC8"/>
<dbReference type="GO" id="GO:0003824">
    <property type="term" value="F:catalytic activity"/>
    <property type="evidence" value="ECO:0007669"/>
    <property type="project" value="UniProtKB-ARBA"/>
</dbReference>
<dbReference type="InterPro" id="IPR000160">
    <property type="entry name" value="GGDEF_dom"/>
</dbReference>
<dbReference type="InterPro" id="IPR029787">
    <property type="entry name" value="Nucleotide_cyclase"/>
</dbReference>
<dbReference type="NCBIfam" id="TIGR00254">
    <property type="entry name" value="GGDEF"/>
    <property type="match status" value="1"/>
</dbReference>
<feature type="transmembrane region" description="Helical" evidence="1">
    <location>
        <begin position="16"/>
        <end position="35"/>
    </location>
</feature>
<dbReference type="InterPro" id="IPR013655">
    <property type="entry name" value="PAS_fold_3"/>
</dbReference>
<dbReference type="PANTHER" id="PTHR46663:SF3">
    <property type="entry name" value="SLL0267 PROTEIN"/>
    <property type="match status" value="1"/>
</dbReference>
<keyword evidence="1" id="KW-1133">Transmembrane helix</keyword>
<dbReference type="InterPro" id="IPR043128">
    <property type="entry name" value="Rev_trsase/Diguanyl_cyclase"/>
</dbReference>
<dbReference type="PROSITE" id="PS50113">
    <property type="entry name" value="PAC"/>
    <property type="match status" value="1"/>
</dbReference>
<dbReference type="PANTHER" id="PTHR46663">
    <property type="entry name" value="DIGUANYLATE CYCLASE DGCT-RELATED"/>
    <property type="match status" value="1"/>
</dbReference>
<dbReference type="KEGG" id="amon:H9L24_09745"/>
<dbReference type="CDD" id="cd12914">
    <property type="entry name" value="PDC1_DGC_like"/>
    <property type="match status" value="1"/>
</dbReference>
<dbReference type="SMART" id="SM00086">
    <property type="entry name" value="PAC"/>
    <property type="match status" value="1"/>
</dbReference>
<dbReference type="Gene3D" id="3.30.450.20">
    <property type="entry name" value="PAS domain"/>
    <property type="match status" value="2"/>
</dbReference>
<keyword evidence="5" id="KW-1185">Reference proteome</keyword>
<dbReference type="Proteomes" id="UP000516057">
    <property type="component" value="Chromosome"/>
</dbReference>
<reference evidence="4 5" key="1">
    <citation type="submission" date="2020-08" db="EMBL/GenBank/DDBJ databases">
        <title>Genome sequence of Acidovorax monticola KACC 19171T.</title>
        <authorList>
            <person name="Hyun D.-W."/>
            <person name="Bae J.-W."/>
        </authorList>
    </citation>
    <scope>NUCLEOTIDE SEQUENCE [LARGE SCALE GENOMIC DNA]</scope>
    <source>
        <strain evidence="4 5">KACC 19171</strain>
    </source>
</reference>
<dbReference type="InterPro" id="IPR000700">
    <property type="entry name" value="PAS-assoc_C"/>
</dbReference>
<dbReference type="Pfam" id="PF08447">
    <property type="entry name" value="PAS_3"/>
    <property type="match status" value="1"/>
</dbReference>
<dbReference type="Gene3D" id="3.30.70.270">
    <property type="match status" value="1"/>
</dbReference>
<dbReference type="InterPro" id="IPR035965">
    <property type="entry name" value="PAS-like_dom_sf"/>
</dbReference>
<dbReference type="PROSITE" id="PS50887">
    <property type="entry name" value="GGDEF"/>
    <property type="match status" value="1"/>
</dbReference>
<dbReference type="InterPro" id="IPR052163">
    <property type="entry name" value="DGC-Regulatory_Protein"/>
</dbReference>
<dbReference type="CDD" id="cd00130">
    <property type="entry name" value="PAS"/>
    <property type="match status" value="1"/>
</dbReference>
<sequence>MQPQSSELIRHQRIQWVLVALTLAVLAAVALLMAYHERELTLAREGDRLLAQARVVDQNLSHQLMGVDAALTSVRDDMDFLRGEGLRQYGSRRLKALTEAMPGVRTMLLTDAHGNILAANRPNVVGMNTAQRNYFQVARARPSMETLYVSEPFETIFKVFSLNLVKIWTDERGEFAGIITATLDPAYFQVLLSSVVYAEDMRTTVVHGNGMAFISMPPGNAIAGIDLAVPNSVFSWHTQSGRDETLYTGRAHATGGQRMVAYRTTRTEALQMDRPLLVAVSRELDAVLAPWRQLAWLYGLVFLAVALSLTVSVALLQRKQRALLRMTLLREQESREHAEQVNLALAGADLGLWDLNLATGARTVNARAQAMVGLGPHDPIDGLEDWLGKVHPEDRAAVFEARGAKGLDTDAPFEADYRVQHRDGTWIWIHSRGKLTHRGPGGTPLRLTGTYLDITQRKAAEDQIAALAFHDPLTQLPNRRLLQDRLGQVQRTSARSGAMAALLFMDLDRFKWVNDTLGHDMGDHLLQQVAQRLKDCLRQSDTVARLGGDEFVLLVYPLGETPEQARAHALTVTHNVLAALREPMALGTLEHTITSSIGVALFQGTEESVEQVLKRADQAMYQAKAAGRNRAYIDEAQEGTAARAA</sequence>
<protein>
    <submittedName>
        <fullName evidence="4">Diguanylate cyclase</fullName>
    </submittedName>
</protein>
<dbReference type="InterPro" id="IPR001610">
    <property type="entry name" value="PAC"/>
</dbReference>
<keyword evidence="1" id="KW-0812">Transmembrane</keyword>
<feature type="domain" description="PAC" evidence="2">
    <location>
        <begin position="413"/>
        <end position="466"/>
    </location>
</feature>
<dbReference type="FunFam" id="3.30.70.270:FF:000001">
    <property type="entry name" value="Diguanylate cyclase domain protein"/>
    <property type="match status" value="1"/>
</dbReference>
<evidence type="ECO:0000259" key="3">
    <source>
        <dbReference type="PROSITE" id="PS50887"/>
    </source>
</evidence>
<feature type="domain" description="GGDEF" evidence="3">
    <location>
        <begin position="498"/>
        <end position="636"/>
    </location>
</feature>
<dbReference type="SUPFAM" id="SSF55073">
    <property type="entry name" value="Nucleotide cyclase"/>
    <property type="match status" value="1"/>
</dbReference>
<keyword evidence="1" id="KW-0472">Membrane</keyword>
<gene>
    <name evidence="4" type="ORF">H9L24_09745</name>
</gene>
<feature type="transmembrane region" description="Helical" evidence="1">
    <location>
        <begin position="295"/>
        <end position="316"/>
    </location>
</feature>
<evidence type="ECO:0000313" key="5">
    <source>
        <dbReference type="Proteomes" id="UP000516057"/>
    </source>
</evidence>
<dbReference type="CDD" id="cd12915">
    <property type="entry name" value="PDC2_DGC_like"/>
    <property type="match status" value="1"/>
</dbReference>
<dbReference type="SMART" id="SM00267">
    <property type="entry name" value="GGDEF"/>
    <property type="match status" value="1"/>
</dbReference>
<dbReference type="CDD" id="cd01949">
    <property type="entry name" value="GGDEF"/>
    <property type="match status" value="1"/>
</dbReference>
<dbReference type="Pfam" id="PF00990">
    <property type="entry name" value="GGDEF"/>
    <property type="match status" value="1"/>
</dbReference>
<evidence type="ECO:0000256" key="1">
    <source>
        <dbReference type="SAM" id="Phobius"/>
    </source>
</evidence>